<evidence type="ECO:0000313" key="1">
    <source>
        <dbReference type="EMBL" id="EAV44935.1"/>
    </source>
</evidence>
<organism evidence="1 2">
    <name type="scientific">Roseibium aggregatum (strain ATCC 25650 / DSM 13394 / JCM 20685 / NBRC 16684 / NCIMB 2208 / IAM 12614 / B1)</name>
    <name type="common">Stappia aggregata</name>
    <dbReference type="NCBI Taxonomy" id="384765"/>
    <lineage>
        <taxon>Bacteria</taxon>
        <taxon>Pseudomonadati</taxon>
        <taxon>Pseudomonadota</taxon>
        <taxon>Alphaproteobacteria</taxon>
        <taxon>Hyphomicrobiales</taxon>
        <taxon>Stappiaceae</taxon>
        <taxon>Roseibium</taxon>
    </lineage>
</organism>
<accession>A0NQ77</accession>
<gene>
    <name evidence="1" type="ORF">SIAM614_13008</name>
</gene>
<proteinExistence type="predicted"/>
<dbReference type="EMBL" id="AAUW01000004">
    <property type="protein sequence ID" value="EAV44935.1"/>
    <property type="molecule type" value="Genomic_DNA"/>
</dbReference>
<reference evidence="1 2" key="1">
    <citation type="submission" date="2006-05" db="EMBL/GenBank/DDBJ databases">
        <authorList>
            <person name="King G."/>
            <person name="Ferriera S."/>
            <person name="Johnson J."/>
            <person name="Kravitz S."/>
            <person name="Beeson K."/>
            <person name="Sutton G."/>
            <person name="Rogers Y.-H."/>
            <person name="Friedman R."/>
            <person name="Frazier M."/>
            <person name="Venter J.C."/>
        </authorList>
    </citation>
    <scope>NUCLEOTIDE SEQUENCE [LARGE SCALE GENOMIC DNA]</scope>
    <source>
        <strain evidence="2">ATCC 25650 / DSM 13394 / JCM 20685 / NBRC 16684 / NCIMB 2208 / IAM 12614 / B1</strain>
    </source>
</reference>
<comment type="caution">
    <text evidence="1">The sequence shown here is derived from an EMBL/GenBank/DDBJ whole genome shotgun (WGS) entry which is preliminary data.</text>
</comment>
<sequence>MCTLDRIDSYAQLFDCIDQTLI</sequence>
<evidence type="ECO:0000313" key="2">
    <source>
        <dbReference type="Proteomes" id="UP000004848"/>
    </source>
</evidence>
<dbReference type="Proteomes" id="UP000004848">
    <property type="component" value="Unassembled WGS sequence"/>
</dbReference>
<protein>
    <submittedName>
        <fullName evidence="1">Uncharacterized protein</fullName>
    </submittedName>
</protein>
<dbReference type="AlphaFoldDB" id="A0NQ77"/>
<name>A0NQ77_ROSAI</name>